<dbReference type="RefSeq" id="WP_358140544.1">
    <property type="nucleotide sequence ID" value="NZ_JBFALK010000028.1"/>
</dbReference>
<evidence type="ECO:0000256" key="2">
    <source>
        <dbReference type="ARBA" id="ARBA00022692"/>
    </source>
</evidence>
<keyword evidence="8" id="KW-1185">Reference proteome</keyword>
<feature type="transmembrane region" description="Helical" evidence="5">
    <location>
        <begin position="451"/>
        <end position="473"/>
    </location>
</feature>
<gene>
    <name evidence="7" type="ORF">AB0I59_36885</name>
</gene>
<feature type="transmembrane region" description="Helical" evidence="5">
    <location>
        <begin position="64"/>
        <end position="82"/>
    </location>
</feature>
<comment type="subcellular location">
    <subcellularLocation>
        <location evidence="1">Membrane</location>
        <topology evidence="1">Multi-pass membrane protein</topology>
    </subcellularLocation>
</comment>
<protein>
    <submittedName>
        <fullName evidence="7">FUSC family protein</fullName>
    </submittedName>
</protein>
<feature type="domain" description="Integral membrane bound transporter" evidence="6">
    <location>
        <begin position="343"/>
        <end position="463"/>
    </location>
</feature>
<dbReference type="Proteomes" id="UP001551675">
    <property type="component" value="Unassembled WGS sequence"/>
</dbReference>
<evidence type="ECO:0000256" key="5">
    <source>
        <dbReference type="SAM" id="Phobius"/>
    </source>
</evidence>
<evidence type="ECO:0000256" key="4">
    <source>
        <dbReference type="ARBA" id="ARBA00023136"/>
    </source>
</evidence>
<name>A0ABV3GRD6_MICGL</name>
<feature type="transmembrane region" description="Helical" evidence="5">
    <location>
        <begin position="373"/>
        <end position="390"/>
    </location>
</feature>
<sequence>MPERNHHDTSTCPRSGTRVRPLPIKGVLRLRPYGDIWHKPAFSVVIATAIPCLVLLALGRLDLAVYASAGALCALYCHGLPYAARARTLPWLVAGMLTGTGAALVTASLTDSTFIRVAVAAVIAAVHRMLCDATRVGPPGNVVLTFVAASCAFMPQPLTGIPGHLAVGVAGGVLALAVCLAPALVRPHGPERVAVARALEAAALLRSGAREEGHARAAARHDTAAAVNAAWHTLLLLRPRTAAGFRSRAVLERLVEHAEAALAGDRADRSEAERLRAWARALRRGGPPPEVEPDPGILTTPRLPARQGPHGVRALMSALRPGSPLLPIGARVAVGCALAGWGSMAAGVGHPYWAVVTAASIFQANTSLSWQRALQRVLGSVAGLVLFTAVLPVSRISPLTLIAAILVCQFLTEAAMTRNYWVGNVFLTPMALLMTEFAVQRPLTVLVTDRWLDTCVGAGLGILSCFLVPNRWAGGRIGIALRRVAAAEAAALDLDTEDSGEAARVRRELAVALVQLREAVDVASGEWWQRALPEQEVALAEREGHRLLADLAARLPRVRAA</sequence>
<dbReference type="EMBL" id="JBFALK010000028">
    <property type="protein sequence ID" value="MEV0974203.1"/>
    <property type="molecule type" value="Genomic_DNA"/>
</dbReference>
<evidence type="ECO:0000313" key="8">
    <source>
        <dbReference type="Proteomes" id="UP001551675"/>
    </source>
</evidence>
<evidence type="ECO:0000259" key="6">
    <source>
        <dbReference type="Pfam" id="PF13515"/>
    </source>
</evidence>
<evidence type="ECO:0000256" key="1">
    <source>
        <dbReference type="ARBA" id="ARBA00004141"/>
    </source>
</evidence>
<feature type="transmembrane region" description="Helical" evidence="5">
    <location>
        <begin position="165"/>
        <end position="185"/>
    </location>
</feature>
<feature type="transmembrane region" description="Helical" evidence="5">
    <location>
        <begin position="89"/>
        <end position="107"/>
    </location>
</feature>
<proteinExistence type="predicted"/>
<dbReference type="InterPro" id="IPR049453">
    <property type="entry name" value="Memb_transporter_dom"/>
</dbReference>
<organism evidence="7 8">
    <name type="scientific">Microtetraspora glauca</name>
    <dbReference type="NCBI Taxonomy" id="1996"/>
    <lineage>
        <taxon>Bacteria</taxon>
        <taxon>Bacillati</taxon>
        <taxon>Actinomycetota</taxon>
        <taxon>Actinomycetes</taxon>
        <taxon>Streptosporangiales</taxon>
        <taxon>Streptosporangiaceae</taxon>
        <taxon>Microtetraspora</taxon>
    </lineage>
</organism>
<evidence type="ECO:0000313" key="7">
    <source>
        <dbReference type="EMBL" id="MEV0974203.1"/>
    </source>
</evidence>
<accession>A0ABV3GRD6</accession>
<keyword evidence="4 5" id="KW-0472">Membrane</keyword>
<evidence type="ECO:0000256" key="3">
    <source>
        <dbReference type="ARBA" id="ARBA00022989"/>
    </source>
</evidence>
<keyword evidence="3 5" id="KW-1133">Transmembrane helix</keyword>
<reference evidence="7 8" key="1">
    <citation type="submission" date="2024-06" db="EMBL/GenBank/DDBJ databases">
        <title>The Natural Products Discovery Center: Release of the First 8490 Sequenced Strains for Exploring Actinobacteria Biosynthetic Diversity.</title>
        <authorList>
            <person name="Kalkreuter E."/>
            <person name="Kautsar S.A."/>
            <person name="Yang D."/>
            <person name="Bader C.D."/>
            <person name="Teijaro C.N."/>
            <person name="Fluegel L."/>
            <person name="Davis C.M."/>
            <person name="Simpson J.R."/>
            <person name="Lauterbach L."/>
            <person name="Steele A.D."/>
            <person name="Gui C."/>
            <person name="Meng S."/>
            <person name="Li G."/>
            <person name="Viehrig K."/>
            <person name="Ye F."/>
            <person name="Su P."/>
            <person name="Kiefer A.F."/>
            <person name="Nichols A."/>
            <person name="Cepeda A.J."/>
            <person name="Yan W."/>
            <person name="Fan B."/>
            <person name="Jiang Y."/>
            <person name="Adhikari A."/>
            <person name="Zheng C.-J."/>
            <person name="Schuster L."/>
            <person name="Cowan T.M."/>
            <person name="Smanski M.J."/>
            <person name="Chevrette M.G."/>
            <person name="De Carvalho L.P.S."/>
            <person name="Shen B."/>
        </authorList>
    </citation>
    <scope>NUCLEOTIDE SEQUENCE [LARGE SCALE GENOMIC DNA]</scope>
    <source>
        <strain evidence="7 8">NPDC050100</strain>
    </source>
</reference>
<feature type="transmembrane region" description="Helical" evidence="5">
    <location>
        <begin position="41"/>
        <end position="58"/>
    </location>
</feature>
<comment type="caution">
    <text evidence="7">The sequence shown here is derived from an EMBL/GenBank/DDBJ whole genome shotgun (WGS) entry which is preliminary data.</text>
</comment>
<dbReference type="Pfam" id="PF13515">
    <property type="entry name" value="FUSC_2"/>
    <property type="match status" value="1"/>
</dbReference>
<keyword evidence="2 5" id="KW-0812">Transmembrane</keyword>
<feature type="transmembrane region" description="Helical" evidence="5">
    <location>
        <begin position="419"/>
        <end position="439"/>
    </location>
</feature>